<dbReference type="PANTHER" id="PTHR33121:SF70">
    <property type="entry name" value="SIGNALING PROTEIN YKOW"/>
    <property type="match status" value="1"/>
</dbReference>
<dbReference type="Pfam" id="PF00563">
    <property type="entry name" value="EAL"/>
    <property type="match status" value="1"/>
</dbReference>
<dbReference type="PROSITE" id="PS50883">
    <property type="entry name" value="EAL"/>
    <property type="match status" value="1"/>
</dbReference>
<dbReference type="InterPro" id="IPR050706">
    <property type="entry name" value="Cyclic-di-GMP_PDE-like"/>
</dbReference>
<dbReference type="InterPro" id="IPR001633">
    <property type="entry name" value="EAL_dom"/>
</dbReference>
<dbReference type="Proteomes" id="UP000194546">
    <property type="component" value="Unassembled WGS sequence"/>
</dbReference>
<name>A0A242M833_CABSO</name>
<feature type="domain" description="EAL" evidence="1">
    <location>
        <begin position="1"/>
        <end position="77"/>
    </location>
</feature>
<accession>A0A242M833</accession>
<dbReference type="InterPro" id="IPR035919">
    <property type="entry name" value="EAL_sf"/>
</dbReference>
<sequence length="87" mass="9044">MKIDRQFLNQVEPGGAELIKGILAVASRFGLHVIAEGVETEVQHLALQAVGVSLGQGYFSHLPLRAKLSAALRAPAGDAGSTSAHEA</sequence>
<gene>
    <name evidence="2" type="ORF">PAMC26510_31325</name>
</gene>
<dbReference type="AlphaFoldDB" id="A0A242M833"/>
<evidence type="ECO:0000313" key="2">
    <source>
        <dbReference type="EMBL" id="OTP67428.1"/>
    </source>
</evidence>
<dbReference type="PANTHER" id="PTHR33121">
    <property type="entry name" value="CYCLIC DI-GMP PHOSPHODIESTERASE PDEF"/>
    <property type="match status" value="1"/>
</dbReference>
<dbReference type="SUPFAM" id="SSF141868">
    <property type="entry name" value="EAL domain-like"/>
    <property type="match status" value="1"/>
</dbReference>
<proteinExistence type="predicted"/>
<protein>
    <submittedName>
        <fullName evidence="2">Rtn protein</fullName>
    </submittedName>
</protein>
<evidence type="ECO:0000313" key="3">
    <source>
        <dbReference type="Proteomes" id="UP000194546"/>
    </source>
</evidence>
<dbReference type="GO" id="GO:0071111">
    <property type="term" value="F:cyclic-guanylate-specific phosphodiesterase activity"/>
    <property type="evidence" value="ECO:0007669"/>
    <property type="project" value="InterPro"/>
</dbReference>
<evidence type="ECO:0000259" key="1">
    <source>
        <dbReference type="PROSITE" id="PS50883"/>
    </source>
</evidence>
<reference evidence="2 3" key="1">
    <citation type="submission" date="2017-03" db="EMBL/GenBank/DDBJ databases">
        <title>Genome analysis of strain PAMC 26510.</title>
        <authorList>
            <person name="Oh H.-M."/>
            <person name="Yang J.-A."/>
        </authorList>
    </citation>
    <scope>NUCLEOTIDE SEQUENCE [LARGE SCALE GENOMIC DNA]</scope>
    <source>
        <strain evidence="2 3">PAMC 26510</strain>
    </source>
</reference>
<organism evidence="2 3">
    <name type="scientific">Caballeronia sordidicola</name>
    <name type="common">Burkholderia sordidicola</name>
    <dbReference type="NCBI Taxonomy" id="196367"/>
    <lineage>
        <taxon>Bacteria</taxon>
        <taxon>Pseudomonadati</taxon>
        <taxon>Pseudomonadota</taxon>
        <taxon>Betaproteobacteria</taxon>
        <taxon>Burkholderiales</taxon>
        <taxon>Burkholderiaceae</taxon>
        <taxon>Caballeronia</taxon>
    </lineage>
</organism>
<comment type="caution">
    <text evidence="2">The sequence shown here is derived from an EMBL/GenBank/DDBJ whole genome shotgun (WGS) entry which is preliminary data.</text>
</comment>
<dbReference type="Gene3D" id="3.20.20.450">
    <property type="entry name" value="EAL domain"/>
    <property type="match status" value="1"/>
</dbReference>
<dbReference type="EMBL" id="NBTY01000196">
    <property type="protein sequence ID" value="OTP67428.1"/>
    <property type="molecule type" value="Genomic_DNA"/>
</dbReference>